<keyword evidence="3 6" id="KW-1133">Transmembrane helix</keyword>
<sequence>MEDHKNSAENHETLTKQTTVPQQTQEDGYTSEDIEKGKTMAGLSYLLFFLPLIACPDSKYGRFHANQSLLLLITGIAGNVILGVIPVIGWMLMPVFGIGVLALGIMGLINGFGGKAKRLPIIGKFTVLK</sequence>
<feature type="region of interest" description="Disordered" evidence="5">
    <location>
        <begin position="1"/>
        <end position="32"/>
    </location>
</feature>
<keyword evidence="4 6" id="KW-0472">Membrane</keyword>
<accession>A0A212JF95</accession>
<feature type="transmembrane region" description="Helical" evidence="6">
    <location>
        <begin position="95"/>
        <end position="114"/>
    </location>
</feature>
<protein>
    <recommendedName>
        <fullName evidence="8">Chloroplast import component protein (Tic20)</fullName>
    </recommendedName>
</protein>
<dbReference type="Pfam" id="PF09685">
    <property type="entry name" value="MamF_MmsF"/>
    <property type="match status" value="1"/>
</dbReference>
<feature type="compositionally biased region" description="Basic and acidic residues" evidence="5">
    <location>
        <begin position="1"/>
        <end position="14"/>
    </location>
</feature>
<evidence type="ECO:0000256" key="4">
    <source>
        <dbReference type="ARBA" id="ARBA00023136"/>
    </source>
</evidence>
<organism evidence="7">
    <name type="scientific">uncultured Eubacteriales bacterium</name>
    <dbReference type="NCBI Taxonomy" id="172733"/>
    <lineage>
        <taxon>Bacteria</taxon>
        <taxon>Bacillati</taxon>
        <taxon>Bacillota</taxon>
        <taxon>Clostridia</taxon>
        <taxon>Eubacteriales</taxon>
        <taxon>environmental samples</taxon>
    </lineage>
</organism>
<feature type="transmembrane region" description="Helical" evidence="6">
    <location>
        <begin position="68"/>
        <end position="89"/>
    </location>
</feature>
<evidence type="ECO:0000256" key="2">
    <source>
        <dbReference type="ARBA" id="ARBA00022692"/>
    </source>
</evidence>
<name>A0A212JF95_9FIRM</name>
<evidence type="ECO:0000256" key="6">
    <source>
        <dbReference type="SAM" id="Phobius"/>
    </source>
</evidence>
<evidence type="ECO:0000256" key="3">
    <source>
        <dbReference type="ARBA" id="ARBA00022989"/>
    </source>
</evidence>
<evidence type="ECO:0000256" key="5">
    <source>
        <dbReference type="SAM" id="MobiDB-lite"/>
    </source>
</evidence>
<proteinExistence type="predicted"/>
<gene>
    <name evidence="7" type="ORF">KL86CLO1_10977</name>
</gene>
<evidence type="ECO:0000313" key="7">
    <source>
        <dbReference type="EMBL" id="SBV97935.1"/>
    </source>
</evidence>
<dbReference type="AlphaFoldDB" id="A0A212JF95"/>
<dbReference type="InterPro" id="IPR019109">
    <property type="entry name" value="MamF_MmsF"/>
</dbReference>
<dbReference type="EMBL" id="FLUN01000001">
    <property type="protein sequence ID" value="SBV97935.1"/>
    <property type="molecule type" value="Genomic_DNA"/>
</dbReference>
<evidence type="ECO:0000256" key="1">
    <source>
        <dbReference type="ARBA" id="ARBA00004141"/>
    </source>
</evidence>
<evidence type="ECO:0008006" key="8">
    <source>
        <dbReference type="Google" id="ProtNLM"/>
    </source>
</evidence>
<comment type="subcellular location">
    <subcellularLocation>
        <location evidence="1">Membrane</location>
        <topology evidence="1">Multi-pass membrane protein</topology>
    </subcellularLocation>
</comment>
<feature type="compositionally biased region" description="Polar residues" evidence="5">
    <location>
        <begin position="15"/>
        <end position="28"/>
    </location>
</feature>
<keyword evidence="2 6" id="KW-0812">Transmembrane</keyword>
<reference evidence="7" key="1">
    <citation type="submission" date="2016-04" db="EMBL/GenBank/DDBJ databases">
        <authorList>
            <person name="Evans L.H."/>
            <person name="Alamgir A."/>
            <person name="Owens N."/>
            <person name="Weber N.D."/>
            <person name="Virtaneva K."/>
            <person name="Barbian K."/>
            <person name="Babar A."/>
            <person name="Rosenke K."/>
        </authorList>
    </citation>
    <scope>NUCLEOTIDE SEQUENCE</scope>
    <source>
        <strain evidence="7">86</strain>
    </source>
</reference>